<proteinExistence type="predicted"/>
<evidence type="ECO:0000313" key="2">
    <source>
        <dbReference type="EMBL" id="KAK9222223.1"/>
    </source>
</evidence>
<feature type="compositionally biased region" description="Basic and acidic residues" evidence="1">
    <location>
        <begin position="21"/>
        <end position="42"/>
    </location>
</feature>
<dbReference type="AlphaFoldDB" id="A0AAP0QXG2"/>
<feature type="region of interest" description="Disordered" evidence="1">
    <location>
        <begin position="21"/>
        <end position="61"/>
    </location>
</feature>
<evidence type="ECO:0000313" key="3">
    <source>
        <dbReference type="Proteomes" id="UP001428341"/>
    </source>
</evidence>
<organism evidence="2 3">
    <name type="scientific">Citrus x changshan-huyou</name>
    <dbReference type="NCBI Taxonomy" id="2935761"/>
    <lineage>
        <taxon>Eukaryota</taxon>
        <taxon>Viridiplantae</taxon>
        <taxon>Streptophyta</taxon>
        <taxon>Embryophyta</taxon>
        <taxon>Tracheophyta</taxon>
        <taxon>Spermatophyta</taxon>
        <taxon>Magnoliopsida</taxon>
        <taxon>eudicotyledons</taxon>
        <taxon>Gunneridae</taxon>
        <taxon>Pentapetalae</taxon>
        <taxon>rosids</taxon>
        <taxon>malvids</taxon>
        <taxon>Sapindales</taxon>
        <taxon>Rutaceae</taxon>
        <taxon>Aurantioideae</taxon>
        <taxon>Citrus</taxon>
    </lineage>
</organism>
<gene>
    <name evidence="2" type="ORF">WN944_010656</name>
</gene>
<dbReference type="Proteomes" id="UP001428341">
    <property type="component" value="Unassembled WGS sequence"/>
</dbReference>
<evidence type="ECO:0000256" key="1">
    <source>
        <dbReference type="SAM" id="MobiDB-lite"/>
    </source>
</evidence>
<dbReference type="EMBL" id="JBCGBO010000002">
    <property type="protein sequence ID" value="KAK9222223.1"/>
    <property type="molecule type" value="Genomic_DNA"/>
</dbReference>
<name>A0AAP0QXG2_9ROSI</name>
<sequence length="61" mass="6695">MQLLQGGVSTIGPHRRCVIADELRGGEGADEEGKGEPQEKGLEGLAAFEEEESERNEKRRD</sequence>
<reference evidence="2 3" key="1">
    <citation type="submission" date="2024-05" db="EMBL/GenBank/DDBJ databases">
        <title>Haplotype-resolved chromosome-level genome assembly of Huyou (Citrus changshanensis).</title>
        <authorList>
            <person name="Miao C."/>
            <person name="Chen W."/>
            <person name="Wu Y."/>
            <person name="Wang L."/>
            <person name="Zhao S."/>
            <person name="Grierson D."/>
            <person name="Xu C."/>
            <person name="Chen K."/>
        </authorList>
    </citation>
    <scope>NUCLEOTIDE SEQUENCE [LARGE SCALE GENOMIC DNA]</scope>
    <source>
        <strain evidence="2">01-14</strain>
        <tissue evidence="2">Leaf</tissue>
    </source>
</reference>
<protein>
    <submittedName>
        <fullName evidence="2">Uncharacterized protein</fullName>
    </submittedName>
</protein>
<accession>A0AAP0QXG2</accession>
<keyword evidence="3" id="KW-1185">Reference proteome</keyword>
<comment type="caution">
    <text evidence="2">The sequence shown here is derived from an EMBL/GenBank/DDBJ whole genome shotgun (WGS) entry which is preliminary data.</text>
</comment>